<dbReference type="SUPFAM" id="SSF54236">
    <property type="entry name" value="Ubiquitin-like"/>
    <property type="match status" value="2"/>
</dbReference>
<evidence type="ECO:0000256" key="1">
    <source>
        <dbReference type="ARBA" id="ARBA00022889"/>
    </source>
</evidence>
<dbReference type="Gene3D" id="2.30.42.10">
    <property type="match status" value="1"/>
</dbReference>
<feature type="region of interest" description="Disordered" evidence="2">
    <location>
        <begin position="484"/>
        <end position="503"/>
    </location>
</feature>
<feature type="compositionally biased region" description="Low complexity" evidence="2">
    <location>
        <begin position="1163"/>
        <end position="1176"/>
    </location>
</feature>
<evidence type="ECO:0000259" key="3">
    <source>
        <dbReference type="PROSITE" id="PS50106"/>
    </source>
</evidence>
<dbReference type="Pfam" id="PF01843">
    <property type="entry name" value="DIL"/>
    <property type="match status" value="1"/>
</dbReference>
<evidence type="ECO:0000259" key="4">
    <source>
        <dbReference type="PROSITE" id="PS50200"/>
    </source>
</evidence>
<dbReference type="InterPro" id="IPR008984">
    <property type="entry name" value="SMAD_FHA_dom_sf"/>
</dbReference>
<feature type="region of interest" description="Disordered" evidence="2">
    <location>
        <begin position="1580"/>
        <end position="1602"/>
    </location>
</feature>
<feature type="region of interest" description="Disordered" evidence="2">
    <location>
        <begin position="1394"/>
        <end position="1416"/>
    </location>
</feature>
<dbReference type="SUPFAM" id="SSF50156">
    <property type="entry name" value="PDZ domain-like"/>
    <property type="match status" value="1"/>
</dbReference>
<dbReference type="GO" id="GO:0007155">
    <property type="term" value="P:cell adhesion"/>
    <property type="evidence" value="ECO:0007669"/>
    <property type="project" value="UniProtKB-KW"/>
</dbReference>
<feature type="region of interest" description="Disordered" evidence="2">
    <location>
        <begin position="148"/>
        <end position="177"/>
    </location>
</feature>
<feature type="compositionally biased region" description="Polar residues" evidence="2">
    <location>
        <begin position="1134"/>
        <end position="1156"/>
    </location>
</feature>
<proteinExistence type="predicted"/>
<feature type="region of interest" description="Disordered" evidence="2">
    <location>
        <begin position="1073"/>
        <end position="1224"/>
    </location>
</feature>
<name>A0AAF3ED57_9BILA</name>
<dbReference type="Pfam" id="PF00595">
    <property type="entry name" value="PDZ"/>
    <property type="match status" value="1"/>
</dbReference>
<dbReference type="PROSITE" id="PS51126">
    <property type="entry name" value="DILUTE"/>
    <property type="match status" value="1"/>
</dbReference>
<dbReference type="Gene3D" id="2.60.200.20">
    <property type="match status" value="1"/>
</dbReference>
<keyword evidence="1" id="KW-0130">Cell adhesion</keyword>
<dbReference type="CDD" id="cd01782">
    <property type="entry name" value="RA1_Afadin"/>
    <property type="match status" value="1"/>
</dbReference>
<evidence type="ECO:0000256" key="2">
    <source>
        <dbReference type="SAM" id="MobiDB-lite"/>
    </source>
</evidence>
<dbReference type="InterPro" id="IPR001478">
    <property type="entry name" value="PDZ"/>
</dbReference>
<feature type="domain" description="Ras-associating" evidence="4">
    <location>
        <begin position="218"/>
        <end position="325"/>
    </location>
</feature>
<dbReference type="InterPro" id="IPR000159">
    <property type="entry name" value="RA_dom"/>
</dbReference>
<feature type="domain" description="PDZ" evidence="3">
    <location>
        <begin position="975"/>
        <end position="1060"/>
    </location>
</feature>
<feature type="compositionally biased region" description="Polar residues" evidence="2">
    <location>
        <begin position="1259"/>
        <end position="1268"/>
    </location>
</feature>
<dbReference type="WBParaSite" id="MBELARI_LOCUS11876">
    <property type="protein sequence ID" value="MBELARI_LOCUS11876"/>
    <property type="gene ID" value="MBELARI_LOCUS11876"/>
</dbReference>
<dbReference type="PROSITE" id="PS50106">
    <property type="entry name" value="PDZ"/>
    <property type="match status" value="1"/>
</dbReference>
<feature type="domain" description="Dilute" evidence="5">
    <location>
        <begin position="602"/>
        <end position="841"/>
    </location>
</feature>
<dbReference type="GO" id="GO:0050839">
    <property type="term" value="F:cell adhesion molecule binding"/>
    <property type="evidence" value="ECO:0007669"/>
    <property type="project" value="TreeGrafter"/>
</dbReference>
<dbReference type="PANTHER" id="PTHR10398">
    <property type="entry name" value="AFADIN"/>
    <property type="match status" value="1"/>
</dbReference>
<dbReference type="SMART" id="SM00228">
    <property type="entry name" value="PDZ"/>
    <property type="match status" value="1"/>
</dbReference>
<feature type="compositionally biased region" description="Basic and acidic residues" evidence="2">
    <location>
        <begin position="1307"/>
        <end position="1318"/>
    </location>
</feature>
<dbReference type="SMART" id="SM01132">
    <property type="entry name" value="DIL"/>
    <property type="match status" value="1"/>
</dbReference>
<dbReference type="SUPFAM" id="SSF49879">
    <property type="entry name" value="SMAD/FHA domain"/>
    <property type="match status" value="1"/>
</dbReference>
<feature type="compositionally biased region" description="Basic and acidic residues" evidence="2">
    <location>
        <begin position="148"/>
        <end position="158"/>
    </location>
</feature>
<keyword evidence="6" id="KW-1185">Reference proteome</keyword>
<dbReference type="GO" id="GO:0007165">
    <property type="term" value="P:signal transduction"/>
    <property type="evidence" value="ECO:0007669"/>
    <property type="project" value="InterPro"/>
</dbReference>
<reference evidence="7" key="1">
    <citation type="submission" date="2024-02" db="UniProtKB">
        <authorList>
            <consortium name="WormBaseParasite"/>
        </authorList>
    </citation>
    <scope>IDENTIFICATION</scope>
</reference>
<dbReference type="Proteomes" id="UP000887575">
    <property type="component" value="Unassembled WGS sequence"/>
</dbReference>
<evidence type="ECO:0000259" key="5">
    <source>
        <dbReference type="PROSITE" id="PS51126"/>
    </source>
</evidence>
<dbReference type="PROSITE" id="PS50200">
    <property type="entry name" value="RA"/>
    <property type="match status" value="2"/>
</dbReference>
<dbReference type="InterPro" id="IPR002710">
    <property type="entry name" value="Dilute_dom"/>
</dbReference>
<feature type="domain" description="Ras-associating" evidence="4">
    <location>
        <begin position="34"/>
        <end position="128"/>
    </location>
</feature>
<accession>A0AAF3ED57</accession>
<protein>
    <submittedName>
        <fullName evidence="7">Afadin</fullName>
    </submittedName>
</protein>
<sequence>MNREREQLQKLVEQWNENRLDLFHLSQPTENLEVEGVMRFYFQNQGERVSTKCIRVSSTATTRAVIDALVEKFVPDLRMLTTPEYSLWEVHEGGEERRLEIDEKPLVVQLMWHKDDREGRFLLKNNANPYVPLSALQLHDKEDATIKHFSKKSKDHERKKPKIVSVNAGREEKYSPPDIYQQIPSTTFTRTISNPEIVMKKRRERKLEAKLNEIGQMGGSLKIYGSQLDPTRPYVTLLLSTRDTTQHIVREALEKYNLLAHIHPNDVSLVESLSPPDERRSIADLSHIGSPNERILDPNECPLLTIGNRGPGAPEVFFYLRHRPSHYKQISSTSIEMISRVSEPKRGGATEPNFILLSHGISQGQLLPIKQGITEVGCDEALAQFSPQNIILEAVGVKNRHCVITFEEGVVTITPSSQDAHIEVNDHRIIQTAILNDRDVIRLGADCFLRYLHSRTNAQIESHFTPRSSLSTNLDQIRLSVSSMGSTTQNAPHHDQHGQSGDHARPIYETAYRVPSNNHNNNHLIDGLPIPQGPPMVIQVNDYSVWDFFNEVLSRGSEEAHPFRSQLGEFDNPEVHPFRLAPSFALYLSLRFFHSHQKPYLVQFITRIATQLNHKAQECDQSDELLFWLANCSELAFLIESDYELQPLAQQRGASLSACVEPLLRRVVDVLSSHLIPSIDPFFDENIPDQQATSDVLAILDGCVRCARGVRLNAALTIQVASHLLHTLNVVLFNTLVGKRPMKDLHLSLSLGERLKARLSLVMEWAERNGLELAAECHLHTIQQASIFLAASKTNVEEMGTACDKLNSLQIKYLLDHYRVSENEPPMEERVLQSVIQLSERHADVVQGEGRQLEENSAFPLPFLLPQEGYVAEQLHGAPESLLAYVLRLQQRGFLHSAATLDPRSSWIVKQPIPGVINTHAAQNGATPSPNPVPNGFAQQMPKTNFGESFESSLGFVPPPPISSLPTQRVNETRKISLQRGSRGIGLSIVAAQGVGDPHVGIYVKKVVDGGPAALDGRLEAGDQLLSVNGMPLINITQEEAAQRMGSAGANVVFEVRKGAALGNGLAQWLCQTTPQTPSMGAPTPASQQPIIQHLPQPPTLNKPQQQSYVQRQPPGNKMISTTSVEGPPRHQRSASVSELYSNDPNQSISGRSICSTDFAPPSSTQTSMTSTGGSTRLPSRYRPTVIQPGRASSGAQSPSALRKTAPSPTNLNAHQPQELRPFANSSPASIFTEKRPIAHVQPPPMMSSQQPNLVYHSNHPSTSSHQSMPIHEDPRPSNVPVFRATSLGPSPPTRLSPPISQSSPRDTTRSLKDHSHFPFDPSSPSKDNYANLPLHQERESPQYAFPRGSEWIRSAIQQGFPQQFPSQQPQSHQPQIQKPPVQLVRKEPAIVRPLNPTVSSPGRTPLGESKTTTTFGVTNAVPTPLLLAQQQNGRPSLPLSSLHSHLHHTDVRRGDIMTELDRLDTKAMTEQETERYRQLLDEMAQERRGMSVPVRKIPIRHETVIDDVDPHLQREISPMRYSHDIEPMDSPAIMGSNEVYSDPRLRRLNEIQAQSATTPSVDGSNLAFHDKMRLFAKQIGENTPKYRAKESSAQRHIERSS</sequence>
<dbReference type="InterPro" id="IPR029071">
    <property type="entry name" value="Ubiquitin-like_domsf"/>
</dbReference>
<dbReference type="InterPro" id="IPR000253">
    <property type="entry name" value="FHA_dom"/>
</dbReference>
<dbReference type="Pfam" id="PF00498">
    <property type="entry name" value="FHA"/>
    <property type="match status" value="1"/>
</dbReference>
<dbReference type="Gene3D" id="3.10.20.90">
    <property type="entry name" value="Phosphatidylinositol 3-kinase Catalytic Subunit, Chain A, domain 1"/>
    <property type="match status" value="2"/>
</dbReference>
<dbReference type="GO" id="GO:0005912">
    <property type="term" value="C:adherens junction"/>
    <property type="evidence" value="ECO:0007669"/>
    <property type="project" value="TreeGrafter"/>
</dbReference>
<dbReference type="Pfam" id="PF00788">
    <property type="entry name" value="RA"/>
    <property type="match status" value="2"/>
</dbReference>
<evidence type="ECO:0000313" key="6">
    <source>
        <dbReference type="Proteomes" id="UP000887575"/>
    </source>
</evidence>
<feature type="compositionally biased region" description="Basic and acidic residues" evidence="2">
    <location>
        <begin position="492"/>
        <end position="503"/>
    </location>
</feature>
<dbReference type="InterPro" id="IPR028842">
    <property type="entry name" value="Afadin"/>
</dbReference>
<dbReference type="InterPro" id="IPR036034">
    <property type="entry name" value="PDZ_sf"/>
</dbReference>
<feature type="compositionally biased region" description="Basic and acidic residues" evidence="2">
    <location>
        <begin position="1588"/>
        <end position="1602"/>
    </location>
</feature>
<dbReference type="PANTHER" id="PTHR10398:SF2">
    <property type="entry name" value="AFADIN"/>
    <property type="match status" value="1"/>
</dbReference>
<organism evidence="6 7">
    <name type="scientific">Mesorhabditis belari</name>
    <dbReference type="NCBI Taxonomy" id="2138241"/>
    <lineage>
        <taxon>Eukaryota</taxon>
        <taxon>Metazoa</taxon>
        <taxon>Ecdysozoa</taxon>
        <taxon>Nematoda</taxon>
        <taxon>Chromadorea</taxon>
        <taxon>Rhabditida</taxon>
        <taxon>Rhabditina</taxon>
        <taxon>Rhabditomorpha</taxon>
        <taxon>Rhabditoidea</taxon>
        <taxon>Rhabditidae</taxon>
        <taxon>Mesorhabditinae</taxon>
        <taxon>Mesorhabditis</taxon>
    </lineage>
</organism>
<dbReference type="GO" id="GO:0032880">
    <property type="term" value="P:regulation of protein localization"/>
    <property type="evidence" value="ECO:0007669"/>
    <property type="project" value="TreeGrafter"/>
</dbReference>
<feature type="region of interest" description="Disordered" evidence="2">
    <location>
        <begin position="1240"/>
        <end position="1332"/>
    </location>
</feature>
<evidence type="ECO:0000313" key="7">
    <source>
        <dbReference type="WBParaSite" id="MBELARI_LOCUS11876"/>
    </source>
</evidence>
<feature type="compositionally biased region" description="Polar residues" evidence="2">
    <location>
        <begin position="1102"/>
        <end position="1111"/>
    </location>
</feature>
<feature type="compositionally biased region" description="Polar residues" evidence="2">
    <location>
        <begin position="1207"/>
        <end position="1216"/>
    </location>
</feature>
<dbReference type="SMART" id="SM00314">
    <property type="entry name" value="RA"/>
    <property type="match status" value="2"/>
</dbReference>